<evidence type="ECO:0000256" key="3">
    <source>
        <dbReference type="ARBA" id="ARBA00022553"/>
    </source>
</evidence>
<dbReference type="SUPFAM" id="SSF55874">
    <property type="entry name" value="ATPase domain of HSP90 chaperone/DNA topoisomerase II/histidine kinase"/>
    <property type="match status" value="1"/>
</dbReference>
<dbReference type="InterPro" id="IPR001789">
    <property type="entry name" value="Sig_transdc_resp-reg_receiver"/>
</dbReference>
<name>B3EB66_TRIL1</name>
<dbReference type="InterPro" id="IPR003594">
    <property type="entry name" value="HATPase_dom"/>
</dbReference>
<dbReference type="PANTHER" id="PTHR43065:SF42">
    <property type="entry name" value="TWO-COMPONENT SENSOR PPRA"/>
    <property type="match status" value="1"/>
</dbReference>
<dbReference type="PROSITE" id="PS50109">
    <property type="entry name" value="HIS_KIN"/>
    <property type="match status" value="1"/>
</dbReference>
<dbReference type="InterPro" id="IPR011006">
    <property type="entry name" value="CheY-like_superfamily"/>
</dbReference>
<feature type="domain" description="Histidine kinase" evidence="5">
    <location>
        <begin position="145"/>
        <end position="367"/>
    </location>
</feature>
<gene>
    <name evidence="7" type="ordered locus">Glov_1744</name>
</gene>
<dbReference type="SUPFAM" id="SSF52172">
    <property type="entry name" value="CheY-like"/>
    <property type="match status" value="1"/>
</dbReference>
<dbReference type="HOGENOM" id="CLU_000445_114_72_7"/>
<dbReference type="Pfam" id="PF00512">
    <property type="entry name" value="HisKA"/>
    <property type="match status" value="1"/>
</dbReference>
<feature type="domain" description="Response regulatory" evidence="6">
    <location>
        <begin position="2"/>
        <end position="121"/>
    </location>
</feature>
<evidence type="ECO:0000313" key="8">
    <source>
        <dbReference type="Proteomes" id="UP000002420"/>
    </source>
</evidence>
<dbReference type="PANTHER" id="PTHR43065">
    <property type="entry name" value="SENSOR HISTIDINE KINASE"/>
    <property type="match status" value="1"/>
</dbReference>
<feature type="modified residue" description="4-aspartylphosphate" evidence="4">
    <location>
        <position position="53"/>
    </location>
</feature>
<sequence>MKILAIDDSNVNLLVMKGTLEKHLSDAQLKTACSGKEGLDLARSWHPDTILLDLQMPDMDGYETIRCLKQNPATAYIPVIVITAADVDSKDRVRALDLGADAFLQKPISSHELVAHIKVMLRIKKAEERLRHSQKLEAIGILAGGVAHDFNNILTVIRGYSTMLLMQTPPEDPNHESLQMIVDAAKRATSLTQSLLTFSRKQEATPSKAELCTLVSSFEKFLRRIIGDNITLNFVCDQNTSHASVDRSMIEQMLMNLAINARDAMPDGGQLTIATAHILLDSKSASALELSPGTYIHLTVSDTGCGIPRELLPKIFDPFFTTKEVGKGSGLGLSMVYGIVKQHCGTISVESAPGSGTTFSIYLPANETSETVQESQ</sequence>
<dbReference type="PROSITE" id="PS50110">
    <property type="entry name" value="RESPONSE_REGULATORY"/>
    <property type="match status" value="1"/>
</dbReference>
<accession>B3EB66</accession>
<dbReference type="AlphaFoldDB" id="B3EB66"/>
<keyword evidence="8" id="KW-1185">Reference proteome</keyword>
<evidence type="ECO:0000259" key="6">
    <source>
        <dbReference type="PROSITE" id="PS50110"/>
    </source>
</evidence>
<dbReference type="SUPFAM" id="SSF47384">
    <property type="entry name" value="Homodimeric domain of signal transducing histidine kinase"/>
    <property type="match status" value="1"/>
</dbReference>
<proteinExistence type="predicted"/>
<evidence type="ECO:0000256" key="4">
    <source>
        <dbReference type="PROSITE-ProRule" id="PRU00169"/>
    </source>
</evidence>
<dbReference type="EMBL" id="CP001089">
    <property type="protein sequence ID" value="ACD95460.1"/>
    <property type="molecule type" value="Genomic_DNA"/>
</dbReference>
<dbReference type="Gene3D" id="3.40.50.2300">
    <property type="match status" value="1"/>
</dbReference>
<dbReference type="Pfam" id="PF02518">
    <property type="entry name" value="HATPase_c"/>
    <property type="match status" value="1"/>
</dbReference>
<dbReference type="CDD" id="cd00082">
    <property type="entry name" value="HisKA"/>
    <property type="match status" value="1"/>
</dbReference>
<dbReference type="InterPro" id="IPR036097">
    <property type="entry name" value="HisK_dim/P_sf"/>
</dbReference>
<keyword evidence="7" id="KW-0418">Kinase</keyword>
<dbReference type="GO" id="GO:0000155">
    <property type="term" value="F:phosphorelay sensor kinase activity"/>
    <property type="evidence" value="ECO:0007669"/>
    <property type="project" value="InterPro"/>
</dbReference>
<dbReference type="Gene3D" id="3.30.565.10">
    <property type="entry name" value="Histidine kinase-like ATPase, C-terminal domain"/>
    <property type="match status" value="1"/>
</dbReference>
<reference evidence="7 8" key="1">
    <citation type="submission" date="2008-05" db="EMBL/GenBank/DDBJ databases">
        <title>Complete sequence of chromosome of Geobacter lovleyi SZ.</title>
        <authorList>
            <consortium name="US DOE Joint Genome Institute"/>
            <person name="Lucas S."/>
            <person name="Copeland A."/>
            <person name="Lapidus A."/>
            <person name="Glavina del Rio T."/>
            <person name="Dalin E."/>
            <person name="Tice H."/>
            <person name="Bruce D."/>
            <person name="Goodwin L."/>
            <person name="Pitluck S."/>
            <person name="Chertkov O."/>
            <person name="Meincke L."/>
            <person name="Brettin T."/>
            <person name="Detter J.C."/>
            <person name="Han C."/>
            <person name="Tapia R."/>
            <person name="Kuske C.R."/>
            <person name="Schmutz J."/>
            <person name="Larimer F."/>
            <person name="Land M."/>
            <person name="Hauser L."/>
            <person name="Kyrpides N."/>
            <person name="Mikhailova N."/>
            <person name="Sung Y."/>
            <person name="Fletcher K.E."/>
            <person name="Ritalahti K.M."/>
            <person name="Loeffler F.E."/>
            <person name="Richardson P."/>
        </authorList>
    </citation>
    <scope>NUCLEOTIDE SEQUENCE [LARGE SCALE GENOMIC DNA]</scope>
    <source>
        <strain evidence="8">ATCC BAA-1151 / DSM 17278 / SZ</strain>
    </source>
</reference>
<evidence type="ECO:0000259" key="5">
    <source>
        <dbReference type="PROSITE" id="PS50109"/>
    </source>
</evidence>
<dbReference type="InterPro" id="IPR005467">
    <property type="entry name" value="His_kinase_dom"/>
</dbReference>
<dbReference type="RefSeq" id="WP_012469800.1">
    <property type="nucleotide sequence ID" value="NC_010814.1"/>
</dbReference>
<keyword evidence="3 4" id="KW-0597">Phosphoprotein</keyword>
<dbReference type="PRINTS" id="PR00344">
    <property type="entry name" value="BCTRLSENSOR"/>
</dbReference>
<dbReference type="STRING" id="398767.Glov_1744"/>
<comment type="catalytic activity">
    <reaction evidence="1">
        <text>ATP + protein L-histidine = ADP + protein N-phospho-L-histidine.</text>
        <dbReference type="EC" id="2.7.13.3"/>
    </reaction>
</comment>
<dbReference type="InterPro" id="IPR036890">
    <property type="entry name" value="HATPase_C_sf"/>
</dbReference>
<dbReference type="Proteomes" id="UP000002420">
    <property type="component" value="Chromosome"/>
</dbReference>
<dbReference type="KEGG" id="glo:Glov_1744"/>
<evidence type="ECO:0000256" key="2">
    <source>
        <dbReference type="ARBA" id="ARBA00012438"/>
    </source>
</evidence>
<dbReference type="OrthoDB" id="9761263at2"/>
<protein>
    <recommendedName>
        <fullName evidence="2">histidine kinase</fullName>
        <ecNumber evidence="2">2.7.13.3</ecNumber>
    </recommendedName>
</protein>
<dbReference type="SMART" id="SM00387">
    <property type="entry name" value="HATPase_c"/>
    <property type="match status" value="1"/>
</dbReference>
<dbReference type="InterPro" id="IPR004358">
    <property type="entry name" value="Sig_transdc_His_kin-like_C"/>
</dbReference>
<dbReference type="InterPro" id="IPR003661">
    <property type="entry name" value="HisK_dim/P_dom"/>
</dbReference>
<evidence type="ECO:0000256" key="1">
    <source>
        <dbReference type="ARBA" id="ARBA00000085"/>
    </source>
</evidence>
<dbReference type="Gene3D" id="1.10.287.130">
    <property type="match status" value="1"/>
</dbReference>
<dbReference type="SMART" id="SM00448">
    <property type="entry name" value="REC"/>
    <property type="match status" value="1"/>
</dbReference>
<dbReference type="EC" id="2.7.13.3" evidence="2"/>
<dbReference type="SMART" id="SM00388">
    <property type="entry name" value="HisKA"/>
    <property type="match status" value="1"/>
</dbReference>
<evidence type="ECO:0000313" key="7">
    <source>
        <dbReference type="EMBL" id="ACD95460.1"/>
    </source>
</evidence>
<dbReference type="eggNOG" id="COG4191">
    <property type="taxonomic scope" value="Bacteria"/>
</dbReference>
<organism evidence="7 8">
    <name type="scientific">Trichlorobacter lovleyi (strain ATCC BAA-1151 / DSM 17278 / SZ)</name>
    <name type="common">Geobacter lovleyi</name>
    <dbReference type="NCBI Taxonomy" id="398767"/>
    <lineage>
        <taxon>Bacteria</taxon>
        <taxon>Pseudomonadati</taxon>
        <taxon>Thermodesulfobacteriota</taxon>
        <taxon>Desulfuromonadia</taxon>
        <taxon>Geobacterales</taxon>
        <taxon>Geobacteraceae</taxon>
        <taxon>Trichlorobacter</taxon>
    </lineage>
</organism>
<dbReference type="Pfam" id="PF00072">
    <property type="entry name" value="Response_reg"/>
    <property type="match status" value="1"/>
</dbReference>
<keyword evidence="7" id="KW-0808">Transferase</keyword>